<organism evidence="2 3">
    <name type="scientific">Streblomastix strix</name>
    <dbReference type="NCBI Taxonomy" id="222440"/>
    <lineage>
        <taxon>Eukaryota</taxon>
        <taxon>Metamonada</taxon>
        <taxon>Preaxostyla</taxon>
        <taxon>Oxymonadida</taxon>
        <taxon>Streblomastigidae</taxon>
        <taxon>Streblomastix</taxon>
    </lineage>
</organism>
<accession>A0A5J4Q5R7</accession>
<reference evidence="2 3" key="1">
    <citation type="submission" date="2019-03" db="EMBL/GenBank/DDBJ databases">
        <title>Single cell metagenomics reveals metabolic interactions within the superorganism composed of flagellate Streblomastix strix and complex community of Bacteroidetes bacteria on its surface.</title>
        <authorList>
            <person name="Treitli S.C."/>
            <person name="Kolisko M."/>
            <person name="Husnik F."/>
            <person name="Keeling P."/>
            <person name="Hampl V."/>
        </authorList>
    </citation>
    <scope>NUCLEOTIDE SEQUENCE [LARGE SCALE GENOMIC DNA]</scope>
    <source>
        <strain evidence="2">ST1C</strain>
    </source>
</reference>
<protein>
    <submittedName>
        <fullName evidence="2">Uncharacterized protein</fullName>
    </submittedName>
</protein>
<proteinExistence type="predicted"/>
<name>A0A5J4Q5R7_9EUKA</name>
<evidence type="ECO:0000313" key="2">
    <source>
        <dbReference type="EMBL" id="KAA6316912.1"/>
    </source>
</evidence>
<feature type="non-terminal residue" evidence="2">
    <location>
        <position position="1"/>
    </location>
</feature>
<dbReference type="Proteomes" id="UP000324800">
    <property type="component" value="Unassembled WGS sequence"/>
</dbReference>
<gene>
    <name evidence="2" type="ORF">EZS28_055185</name>
</gene>
<evidence type="ECO:0000313" key="3">
    <source>
        <dbReference type="Proteomes" id="UP000324800"/>
    </source>
</evidence>
<evidence type="ECO:0000256" key="1">
    <source>
        <dbReference type="SAM" id="MobiDB-lite"/>
    </source>
</evidence>
<sequence length="52" mass="5694">PQFANQQPSIEATERYPDSNYIPPESTGAPSYDDSSSAPNEHEMISNLPIEA</sequence>
<feature type="region of interest" description="Disordered" evidence="1">
    <location>
        <begin position="1"/>
        <end position="52"/>
    </location>
</feature>
<feature type="compositionally biased region" description="Polar residues" evidence="1">
    <location>
        <begin position="1"/>
        <end position="10"/>
    </location>
</feature>
<dbReference type="AlphaFoldDB" id="A0A5J4Q5R7"/>
<comment type="caution">
    <text evidence="2">The sequence shown here is derived from an EMBL/GenBank/DDBJ whole genome shotgun (WGS) entry which is preliminary data.</text>
</comment>
<dbReference type="EMBL" id="SNRW01046815">
    <property type="protein sequence ID" value="KAA6316912.1"/>
    <property type="molecule type" value="Genomic_DNA"/>
</dbReference>